<gene>
    <name evidence="1" type="ORF">fHeYen301_55</name>
</gene>
<dbReference type="Proteomes" id="UP000225269">
    <property type="component" value="Segment"/>
</dbReference>
<accession>A0A1L7DQJ7</accession>
<keyword evidence="2" id="KW-1185">Reference proteome</keyword>
<evidence type="ECO:0000313" key="1">
    <source>
        <dbReference type="EMBL" id="APU00388.1"/>
    </source>
</evidence>
<evidence type="ECO:0000313" key="2">
    <source>
        <dbReference type="Proteomes" id="UP000225269"/>
    </source>
</evidence>
<name>A0A1L7DQJ7_9CAUD</name>
<sequence>MLFYRSAAEDAETLSKELTERVVQLEETLDTRIKNEQVNNNIVSDGRKAKATIKEKTDASIKIVEQSGSGVVMADDITKQLQQRSNEVRASSLSDARRAN</sequence>
<protein>
    <submittedName>
        <fullName evidence="1">Uncharacterized protein</fullName>
    </submittedName>
</protein>
<reference evidence="2" key="1">
    <citation type="submission" date="2016-12" db="EMBL/GenBank/DDBJ databases">
        <title>Characterization and complete genome sequence of Yersinia bacteriophage, fHe-Yen3-01.</title>
        <authorList>
            <person name="Jun J.W."/>
            <person name="Wicklund A."/>
            <person name="Skurnik M."/>
        </authorList>
    </citation>
    <scope>NUCLEOTIDE SEQUENCE [LARGE SCALE GENOMIC DNA]</scope>
</reference>
<dbReference type="EMBL" id="KY318515">
    <property type="protein sequence ID" value="APU00388.1"/>
    <property type="molecule type" value="Genomic_DNA"/>
</dbReference>
<proteinExistence type="predicted"/>
<organism evidence="1 2">
    <name type="scientific">Yersinia phage fHe-Yen3-01</name>
    <dbReference type="NCBI Taxonomy" id="1932893"/>
    <lineage>
        <taxon>Viruses</taxon>
        <taxon>Duplodnaviria</taxon>
        <taxon>Heunggongvirae</taxon>
        <taxon>Uroviricota</taxon>
        <taxon>Caudoviricetes</taxon>
        <taxon>Autographivirales</taxon>
        <taxon>Autonotataviridae</taxon>
        <taxon>Melnykvirinae</taxon>
        <taxon>Pokrovskaiavirus</taxon>
        <taxon>Pokrovskaiavirus fHeYen301</taxon>
    </lineage>
</organism>